<dbReference type="Pfam" id="PF07082">
    <property type="entry name" value="DUF1350"/>
    <property type="match status" value="1"/>
</dbReference>
<dbReference type="STRING" id="431041.FLM9_1487"/>
<sequence>MALPPQPVGIIQFIGGNGLAVQPQWSYQRLLRAFEAQGWGVLAWAYRLSLDHQQQADQAFPDLERVLRREPHLARLPLLRVGHSLGCKLLLLAPDEGMGCGGAAMLAFNNYSASRSIPLVNRLGPSLGLTVEFNPPPRRTMELVAERYRQPRNLLVRFRDDTIDQSPRLYAQLQARSGDQSQLVVVPGQHTTPASTGLRQRILGTAEDPRGRRIKRLVSQVLALGQGLVGSTPDTRNGAGSGL</sequence>
<dbReference type="AlphaFoldDB" id="A0A0G8AVT2"/>
<dbReference type="PANTHER" id="PTHR34127">
    <property type="entry name" value="OS04G0405600 PROTEIN"/>
    <property type="match status" value="1"/>
</dbReference>
<reference evidence="1 2" key="1">
    <citation type="submission" date="2015-02" db="EMBL/GenBank/DDBJ databases">
        <authorList>
            <person name="Slaby B."/>
            <person name="Hentschel U."/>
        </authorList>
    </citation>
    <scope>NUCLEOTIDE SEQUENCE [LARGE SCALE GENOMIC DNA]</scope>
    <source>
        <strain evidence="1">15L</strain>
    </source>
</reference>
<dbReference type="Proteomes" id="UP000035037">
    <property type="component" value="Unassembled WGS sequence"/>
</dbReference>
<dbReference type="ESTHER" id="9syne-a0a0g8avt2">
    <property type="family name" value="Duf_1350"/>
</dbReference>
<dbReference type="EMBL" id="JYFQ01000090">
    <property type="protein sequence ID" value="KKZ13403.1"/>
    <property type="molecule type" value="Genomic_DNA"/>
</dbReference>
<dbReference type="SUPFAM" id="SSF53474">
    <property type="entry name" value="alpha/beta-Hydrolases"/>
    <property type="match status" value="1"/>
</dbReference>
<evidence type="ECO:0000313" key="2">
    <source>
        <dbReference type="Proteomes" id="UP000035037"/>
    </source>
</evidence>
<organism evidence="1 2">
    <name type="scientific">Candidatus Synechococcus spongiarum 15L</name>
    <dbReference type="NCBI Taxonomy" id="1608419"/>
    <lineage>
        <taxon>Bacteria</taxon>
        <taxon>Bacillati</taxon>
        <taxon>Cyanobacteriota</taxon>
        <taxon>Cyanophyceae</taxon>
        <taxon>Synechococcales</taxon>
        <taxon>Synechococcaceae</taxon>
        <taxon>Synechococcus</taxon>
    </lineage>
</organism>
<dbReference type="PANTHER" id="PTHR34127:SF1">
    <property type="entry name" value="OS04G0405600 PROTEIN"/>
    <property type="match status" value="1"/>
</dbReference>
<gene>
    <name evidence="1" type="ORF">TQ37_04420</name>
</gene>
<evidence type="ECO:0000313" key="1">
    <source>
        <dbReference type="EMBL" id="KKZ13403.1"/>
    </source>
</evidence>
<comment type="caution">
    <text evidence="1">The sequence shown here is derived from an EMBL/GenBank/DDBJ whole genome shotgun (WGS) entry which is preliminary data.</text>
</comment>
<proteinExistence type="predicted"/>
<dbReference type="Gene3D" id="3.40.50.1820">
    <property type="entry name" value="alpha/beta hydrolase"/>
    <property type="match status" value="1"/>
</dbReference>
<accession>A0A0G8AVT2</accession>
<dbReference type="InterPro" id="IPR029058">
    <property type="entry name" value="AB_hydrolase_fold"/>
</dbReference>
<dbReference type="InterPro" id="IPR010765">
    <property type="entry name" value="DUF1350"/>
</dbReference>
<name>A0A0G8AVT2_9SYNE</name>
<dbReference type="PATRIC" id="fig|1608419.3.peg.2430"/>
<reference evidence="1 2" key="2">
    <citation type="submission" date="2015-05" db="EMBL/GenBank/DDBJ databases">
        <title>Lifestyle Evolution in Cyanobacterial Symbionts of Sponges.</title>
        <authorList>
            <person name="Burgsdorf I."/>
            <person name="Slaby B.M."/>
            <person name="Handley K.M."/>
            <person name="Haber M."/>
            <person name="Blom J."/>
            <person name="Marshall C.W."/>
            <person name="Gilbert J.A."/>
            <person name="Hentschel U."/>
            <person name="Steindler L."/>
        </authorList>
    </citation>
    <scope>NUCLEOTIDE SEQUENCE [LARGE SCALE GENOMIC DNA]</scope>
    <source>
        <strain evidence="1">15L</strain>
    </source>
</reference>
<protein>
    <recommendedName>
        <fullName evidence="3">Alpha/beta hydrolase</fullName>
    </recommendedName>
</protein>
<evidence type="ECO:0008006" key="3">
    <source>
        <dbReference type="Google" id="ProtNLM"/>
    </source>
</evidence>